<gene>
    <name evidence="3" type="ORF">PXC00_04700</name>
</gene>
<dbReference type="Proteomes" id="UP001300604">
    <property type="component" value="Chromosome"/>
</dbReference>
<dbReference type="Pfam" id="PF00293">
    <property type="entry name" value="NUDIX"/>
    <property type="match status" value="1"/>
</dbReference>
<keyword evidence="4" id="KW-1185">Reference proteome</keyword>
<keyword evidence="1" id="KW-0175">Coiled coil</keyword>
<dbReference type="Gene3D" id="3.90.79.10">
    <property type="entry name" value="Nucleoside Triphosphate Pyrophosphohydrolase"/>
    <property type="match status" value="1"/>
</dbReference>
<sequence>MDGKLRNMASIYLTKGNQMLLLYRQGSRVVNNVWVGSAGGHFENFELNDAKACVLRELYEELSVTESQIEDLQKRYITLRRTKEEIRQNYYFFQI</sequence>
<dbReference type="KEGG" id="carl:PXC00_04700"/>
<dbReference type="AlphaFoldDB" id="A0AA97H255"/>
<dbReference type="EMBL" id="CP135996">
    <property type="protein sequence ID" value="WOC33178.1"/>
    <property type="molecule type" value="Genomic_DNA"/>
</dbReference>
<evidence type="ECO:0000256" key="1">
    <source>
        <dbReference type="SAM" id="Coils"/>
    </source>
</evidence>
<evidence type="ECO:0000259" key="2">
    <source>
        <dbReference type="Pfam" id="PF00293"/>
    </source>
</evidence>
<proteinExistence type="predicted"/>
<accession>A0AA97H255</accession>
<organism evidence="3 4">
    <name type="scientific">Caproicibacterium argilliputei</name>
    <dbReference type="NCBI Taxonomy" id="3030016"/>
    <lineage>
        <taxon>Bacteria</taxon>
        <taxon>Bacillati</taxon>
        <taxon>Bacillota</taxon>
        <taxon>Clostridia</taxon>
        <taxon>Eubacteriales</taxon>
        <taxon>Oscillospiraceae</taxon>
        <taxon>Caproicibacterium</taxon>
    </lineage>
</organism>
<feature type="domain" description="Nudix hydrolase" evidence="2">
    <location>
        <begin position="8"/>
        <end position="74"/>
    </location>
</feature>
<dbReference type="SUPFAM" id="SSF55811">
    <property type="entry name" value="Nudix"/>
    <property type="match status" value="1"/>
</dbReference>
<dbReference type="InterPro" id="IPR000086">
    <property type="entry name" value="NUDIX_hydrolase_dom"/>
</dbReference>
<feature type="coiled-coil region" evidence="1">
    <location>
        <begin position="55"/>
        <end position="89"/>
    </location>
</feature>
<name>A0AA97H255_9FIRM</name>
<evidence type="ECO:0000313" key="3">
    <source>
        <dbReference type="EMBL" id="WOC33178.1"/>
    </source>
</evidence>
<dbReference type="RefSeq" id="WP_275844401.1">
    <property type="nucleotide sequence ID" value="NZ_CP135996.1"/>
</dbReference>
<protein>
    <submittedName>
        <fullName evidence="3">NUDIX domain-containing protein</fullName>
    </submittedName>
</protein>
<evidence type="ECO:0000313" key="4">
    <source>
        <dbReference type="Proteomes" id="UP001300604"/>
    </source>
</evidence>
<reference evidence="3" key="1">
    <citation type="submission" date="2023-09" db="EMBL/GenBank/DDBJ databases">
        <authorList>
            <person name="Zeng C."/>
        </authorList>
    </citation>
    <scope>NUCLEOTIDE SEQUENCE</scope>
    <source>
        <strain evidence="3">ZCY20-5</strain>
    </source>
</reference>
<reference evidence="3" key="2">
    <citation type="submission" date="2024-06" db="EMBL/GenBank/DDBJ databases">
        <title>Caproicibacterium argilliputei sp. nov, a novel caproic acid producing anaerobic bacterium isolated from pit mud.</title>
        <authorList>
            <person name="Xia S."/>
        </authorList>
    </citation>
    <scope>NUCLEOTIDE SEQUENCE</scope>
    <source>
        <strain evidence="3">ZCY20-5</strain>
    </source>
</reference>
<dbReference type="InterPro" id="IPR015797">
    <property type="entry name" value="NUDIX_hydrolase-like_dom_sf"/>
</dbReference>